<proteinExistence type="inferred from homology"/>
<dbReference type="PANTHER" id="PTHR43181">
    <property type="entry name" value="2-C-METHYL-D-ERYTHRITOL 2,4-CYCLODIPHOSPHATE SYNTHASE, CHLOROPLASTIC"/>
    <property type="match status" value="1"/>
</dbReference>
<feature type="site" description="Transition state stabilizer" evidence="13">
    <location>
        <position position="23"/>
    </location>
</feature>
<comment type="similarity">
    <text evidence="13">In the C-terminal section; belongs to the IspF family.</text>
</comment>
<dbReference type="InterPro" id="IPR001228">
    <property type="entry name" value="IspD"/>
</dbReference>
<comment type="function">
    <text evidence="13">Bifunctional enzyme that catalyzes the formation of 4-diphosphocytidyl-2-C-methyl-D-erythritol from CTP and 2-C-methyl-D-erythritol 4-phosphate (MEP) (IspD), and catalyzes the conversion of 4-diphosphocytidyl-2-C-methyl-D-erythritol 2-phosphate (CDP-ME2P) to 2-C-methyl-D-erythritol 2,4-cyclodiphosphate (ME-CPP) with a corresponding release of cytidine 5-monophosphate (CMP) (IspF).</text>
</comment>
<keyword evidence="11 13" id="KW-0456">Lyase</keyword>
<dbReference type="SUPFAM" id="SSF53448">
    <property type="entry name" value="Nucleotide-diphospho-sugar transferases"/>
    <property type="match status" value="1"/>
</dbReference>
<comment type="caution">
    <text evidence="13">Lacks conserved residue(s) required for the propagation of feature annotation.</text>
</comment>
<dbReference type="GO" id="GO:0016114">
    <property type="term" value="P:terpenoid biosynthetic process"/>
    <property type="evidence" value="ECO:0007669"/>
    <property type="project" value="InterPro"/>
</dbReference>
<protein>
    <recommendedName>
        <fullName evidence="13">Bifunctional enzyme IspD/IspF</fullName>
    </recommendedName>
    <domain>
        <recommendedName>
            <fullName evidence="13">2-C-methyl-D-erythritol 4-phosphate cytidylyltransferase</fullName>
            <ecNumber evidence="13">2.7.7.60</ecNumber>
        </recommendedName>
        <alternativeName>
            <fullName evidence="13">4-diphosphocytidyl-2C-methyl-D-erythritol synthase</fullName>
        </alternativeName>
        <alternativeName>
            <fullName evidence="13">MEP cytidylyltransferase</fullName>
            <shortName evidence="13">MCT</shortName>
        </alternativeName>
    </domain>
    <domain>
        <recommendedName>
            <fullName evidence="13">2-C-methyl-D-erythritol 2,4-cyclodiphosphate synthase</fullName>
            <shortName evidence="13">MECDP-synthase</shortName>
            <shortName evidence="13">MECPP-synthase</shortName>
            <shortName evidence="13">MECPS</shortName>
            <ecNumber evidence="13">4.6.1.12</ecNumber>
        </recommendedName>
    </domain>
</protein>
<name>A0A2W5HH12_9BACT</name>
<dbReference type="HAMAP" id="MF_01520">
    <property type="entry name" value="IspDF"/>
    <property type="match status" value="1"/>
</dbReference>
<dbReference type="Proteomes" id="UP000249739">
    <property type="component" value="Unassembled WGS sequence"/>
</dbReference>
<evidence type="ECO:0000256" key="9">
    <source>
        <dbReference type="ARBA" id="ARBA00022723"/>
    </source>
</evidence>
<sequence>MSEFAVIIVAAGTGSRAGDGLPKQYRDLTGEAVLRHTVNAFLHFPGLVRLCVVINKEHEDLYQNAVRGLGLPEPVIGGATRQESVAKGLKALEGIPADMPVLIHDGARPFIEYETILNCLKKLETAEAITTAIPVHDTLRRSEDGYLGEVIKRENVWLIQTPQGFHYNVIKRAHETMTGEYTDDSQMVSEMGVRVELVPGSRRNIKLTTEDDFKNVKRKITKTGLGYDVHAFGEASTQIRIGGIDIPHTKKLLGHSDADVVLHAITDAIYGTISSGDIGSHFPPSNNQFKNMDSSIFLKKAMQDLKAENGQILHIDTVIICEDPKIGPHRDKIRESIANICNLPVKSVSVKATTSEGLGFTGRREGIAAQALVTIEI</sequence>
<dbReference type="HAMAP" id="MF_00107">
    <property type="entry name" value="IspF"/>
    <property type="match status" value="1"/>
</dbReference>
<dbReference type="InterPro" id="IPR020555">
    <property type="entry name" value="MECDP_synthase_CS"/>
</dbReference>
<dbReference type="EC" id="2.7.7.60" evidence="13"/>
<dbReference type="EC" id="4.6.1.12" evidence="13"/>
<comment type="cofactor">
    <cofactor evidence="3 13">
        <name>a divalent metal cation</name>
        <dbReference type="ChEBI" id="CHEBI:60240"/>
    </cofactor>
</comment>
<dbReference type="SUPFAM" id="SSF69765">
    <property type="entry name" value="IpsF-like"/>
    <property type="match status" value="1"/>
</dbReference>
<evidence type="ECO:0000256" key="4">
    <source>
        <dbReference type="ARBA" id="ARBA00004709"/>
    </source>
</evidence>
<keyword evidence="8 13" id="KW-0548">Nucleotidyltransferase</keyword>
<keyword evidence="12 13" id="KW-0511">Multifunctional enzyme</keyword>
<accession>A0A2W5HH12</accession>
<evidence type="ECO:0000259" key="14">
    <source>
        <dbReference type="Pfam" id="PF02542"/>
    </source>
</evidence>
<keyword evidence="10 13" id="KW-0414">Isoprene biosynthesis</keyword>
<reference evidence="15 16" key="1">
    <citation type="submission" date="2017-08" db="EMBL/GenBank/DDBJ databases">
        <title>Infants hospitalized years apart are colonized by the same room-sourced microbial strains.</title>
        <authorList>
            <person name="Brooks B."/>
            <person name="Olm M.R."/>
            <person name="Firek B.A."/>
            <person name="Baker R."/>
            <person name="Thomas B.C."/>
            <person name="Morowitz M.J."/>
            <person name="Banfield J.F."/>
        </authorList>
    </citation>
    <scope>NUCLEOTIDE SEQUENCE [LARGE SCALE GENOMIC DNA]</scope>
    <source>
        <strain evidence="15">S2_006_000_R2_64</strain>
    </source>
</reference>
<dbReference type="InterPro" id="IPR026596">
    <property type="entry name" value="IspD/F"/>
</dbReference>
<dbReference type="InterPro" id="IPR018294">
    <property type="entry name" value="ISPD_synthase_CS"/>
</dbReference>
<dbReference type="InterPro" id="IPR029044">
    <property type="entry name" value="Nucleotide-diphossugar_trans"/>
</dbReference>
<dbReference type="FunFam" id="3.90.550.10:FF:000003">
    <property type="entry name" value="2-C-methyl-D-erythritol 4-phosphate cytidylyltransferase"/>
    <property type="match status" value="1"/>
</dbReference>
<dbReference type="NCBIfam" id="NF006899">
    <property type="entry name" value="PRK09382.1"/>
    <property type="match status" value="1"/>
</dbReference>
<dbReference type="CDD" id="cd00554">
    <property type="entry name" value="MECDP_synthase"/>
    <property type="match status" value="1"/>
</dbReference>
<evidence type="ECO:0000256" key="12">
    <source>
        <dbReference type="ARBA" id="ARBA00023268"/>
    </source>
</evidence>
<dbReference type="NCBIfam" id="TIGR00453">
    <property type="entry name" value="ispD"/>
    <property type="match status" value="1"/>
</dbReference>
<feature type="binding site" evidence="13">
    <location>
        <position position="230"/>
    </location>
    <ligand>
        <name>a divalent metal cation</name>
        <dbReference type="ChEBI" id="CHEBI:60240"/>
    </ligand>
</feature>
<dbReference type="PROSITE" id="PS01350">
    <property type="entry name" value="ISPF"/>
    <property type="match status" value="1"/>
</dbReference>
<dbReference type="EMBL" id="QFOT01000101">
    <property type="protein sequence ID" value="PZP54912.1"/>
    <property type="molecule type" value="Genomic_DNA"/>
</dbReference>
<feature type="domain" description="2-C-methyl-D-erythritol 2,4-cyclodiphosphate synthase" evidence="14">
    <location>
        <begin position="222"/>
        <end position="375"/>
    </location>
</feature>
<dbReference type="Gene3D" id="3.30.1330.50">
    <property type="entry name" value="2-C-methyl-D-erythritol 2,4-cyclodiphosphate synthase"/>
    <property type="match status" value="1"/>
</dbReference>
<dbReference type="AlphaFoldDB" id="A0A2W5HH12"/>
<feature type="binding site" evidence="13">
    <location>
        <begin position="353"/>
        <end position="356"/>
    </location>
    <ligand>
        <name>4-CDP-2-C-methyl-D-erythritol 2-phosphate</name>
        <dbReference type="ChEBI" id="CHEBI:57919"/>
    </ligand>
</feature>
<dbReference type="Pfam" id="PF01128">
    <property type="entry name" value="IspD"/>
    <property type="match status" value="1"/>
</dbReference>
<comment type="pathway">
    <text evidence="4 13">Isoprenoid biosynthesis; isopentenyl diphosphate biosynthesis via DXP pathway; isopentenyl diphosphate from 1-deoxy-D-xylulose 5-phosphate: step 4/6.</text>
</comment>
<evidence type="ECO:0000256" key="2">
    <source>
        <dbReference type="ARBA" id="ARBA00001282"/>
    </source>
</evidence>
<evidence type="ECO:0000313" key="16">
    <source>
        <dbReference type="Proteomes" id="UP000249739"/>
    </source>
</evidence>
<dbReference type="NCBIfam" id="TIGR00151">
    <property type="entry name" value="ispF"/>
    <property type="match status" value="1"/>
</dbReference>
<evidence type="ECO:0000256" key="13">
    <source>
        <dbReference type="HAMAP-Rule" id="MF_01520"/>
    </source>
</evidence>
<evidence type="ECO:0000256" key="11">
    <source>
        <dbReference type="ARBA" id="ARBA00023239"/>
    </source>
</evidence>
<feature type="binding site" evidence="13">
    <location>
        <position position="228"/>
    </location>
    <ligand>
        <name>a divalent metal cation</name>
        <dbReference type="ChEBI" id="CHEBI:60240"/>
    </ligand>
</feature>
<evidence type="ECO:0000256" key="6">
    <source>
        <dbReference type="ARBA" id="ARBA00009789"/>
    </source>
</evidence>
<evidence type="ECO:0000256" key="3">
    <source>
        <dbReference type="ARBA" id="ARBA00001968"/>
    </source>
</evidence>
<comment type="catalytic activity">
    <reaction evidence="2 13">
        <text>2-C-methyl-D-erythritol 4-phosphate + CTP + H(+) = 4-CDP-2-C-methyl-D-erythritol + diphosphate</text>
        <dbReference type="Rhea" id="RHEA:13429"/>
        <dbReference type="ChEBI" id="CHEBI:15378"/>
        <dbReference type="ChEBI" id="CHEBI:33019"/>
        <dbReference type="ChEBI" id="CHEBI:37563"/>
        <dbReference type="ChEBI" id="CHEBI:57823"/>
        <dbReference type="ChEBI" id="CHEBI:58262"/>
        <dbReference type="EC" id="2.7.7.60"/>
    </reaction>
</comment>
<feature type="site" description="Transition state stabilizer" evidence="13">
    <location>
        <position position="354"/>
    </location>
</feature>
<dbReference type="GO" id="GO:0046872">
    <property type="term" value="F:metal ion binding"/>
    <property type="evidence" value="ECO:0007669"/>
    <property type="project" value="UniProtKB-KW"/>
</dbReference>
<feature type="site" description="Positions MEP for the nucleophilic attack" evidence="13">
    <location>
        <position position="206"/>
    </location>
</feature>
<feature type="site" description="Positions MEP for the nucleophilic attack" evidence="13">
    <location>
        <position position="153"/>
    </location>
</feature>
<dbReference type="GO" id="GO:0019288">
    <property type="term" value="P:isopentenyl diphosphate biosynthetic process, methylerythritol 4-phosphate pathway"/>
    <property type="evidence" value="ECO:0007669"/>
    <property type="project" value="UniProtKB-UniRule"/>
</dbReference>
<dbReference type="PROSITE" id="PS01295">
    <property type="entry name" value="ISPD"/>
    <property type="match status" value="1"/>
</dbReference>
<evidence type="ECO:0000256" key="1">
    <source>
        <dbReference type="ARBA" id="ARBA00000200"/>
    </source>
</evidence>
<feature type="binding site" evidence="13">
    <location>
        <begin position="255"/>
        <end position="256"/>
    </location>
    <ligand>
        <name>4-CDP-2-C-methyl-D-erythritol 2-phosphate</name>
        <dbReference type="ChEBI" id="CHEBI:57919"/>
    </ligand>
</feature>
<feature type="binding site" evidence="13">
    <location>
        <position position="360"/>
    </location>
    <ligand>
        <name>4-CDP-2-C-methyl-D-erythritol 2-phosphate</name>
        <dbReference type="ChEBI" id="CHEBI:57919"/>
    </ligand>
</feature>
<comment type="similarity">
    <text evidence="6">Belongs to the IspD/TarI cytidylyltransferase family. IspD subfamily.</text>
</comment>
<evidence type="ECO:0000256" key="7">
    <source>
        <dbReference type="ARBA" id="ARBA00022679"/>
    </source>
</evidence>
<feature type="site" description="Transition state stabilizer" evidence="13">
    <location>
        <position position="16"/>
    </location>
</feature>
<dbReference type="InterPro" id="IPR036571">
    <property type="entry name" value="MECDP_synthase_sf"/>
</dbReference>
<evidence type="ECO:0000313" key="15">
    <source>
        <dbReference type="EMBL" id="PZP54912.1"/>
    </source>
</evidence>
<dbReference type="GO" id="GO:0008685">
    <property type="term" value="F:2-C-methyl-D-erythritol 2,4-cyclodiphosphate synthase activity"/>
    <property type="evidence" value="ECO:0007669"/>
    <property type="project" value="UniProtKB-UniRule"/>
</dbReference>
<feature type="region of interest" description="2-C-methyl-D-erythritol 2,4-cyclodiphosphate synthase" evidence="13">
    <location>
        <begin position="222"/>
        <end position="377"/>
    </location>
</feature>
<dbReference type="GO" id="GO:0050518">
    <property type="term" value="F:2-C-methyl-D-erythritol 4-phosphate cytidylyltransferase activity"/>
    <property type="evidence" value="ECO:0007669"/>
    <property type="project" value="UniProtKB-UniRule"/>
</dbReference>
<dbReference type="InterPro" id="IPR034683">
    <property type="entry name" value="IspD/TarI"/>
</dbReference>
<comment type="similarity">
    <text evidence="13">In the N-terminal section; belongs to the IspD/TarI cytidylyltransferase family. IspD subfamily.</text>
</comment>
<dbReference type="Gene3D" id="3.90.550.10">
    <property type="entry name" value="Spore Coat Polysaccharide Biosynthesis Protein SpsA, Chain A"/>
    <property type="match status" value="1"/>
</dbReference>
<organism evidence="15 16">
    <name type="scientific">Micavibrio aeruginosavorus</name>
    <dbReference type="NCBI Taxonomy" id="349221"/>
    <lineage>
        <taxon>Bacteria</taxon>
        <taxon>Pseudomonadati</taxon>
        <taxon>Bdellovibrionota</taxon>
        <taxon>Bdellovibrionia</taxon>
        <taxon>Bdellovibrionales</taxon>
        <taxon>Pseudobdellovibrionaceae</taxon>
        <taxon>Micavibrio</taxon>
    </lineage>
</organism>
<dbReference type="Pfam" id="PF02542">
    <property type="entry name" value="YgbB"/>
    <property type="match status" value="1"/>
</dbReference>
<feature type="binding site" evidence="13">
    <location>
        <begin position="228"/>
        <end position="230"/>
    </location>
    <ligand>
        <name>4-CDP-2-C-methyl-D-erythritol 2-phosphate</name>
        <dbReference type="ChEBI" id="CHEBI:57919"/>
    </ligand>
</feature>
<feature type="region of interest" description="2-C-methyl-D-erythritol 4-phosphate cytidylyltransferase" evidence="13">
    <location>
        <begin position="1"/>
        <end position="221"/>
    </location>
</feature>
<comment type="caution">
    <text evidence="15">The sequence shown here is derived from an EMBL/GenBank/DDBJ whole genome shotgun (WGS) entry which is preliminary data.</text>
</comment>
<comment type="catalytic activity">
    <reaction evidence="1 13">
        <text>4-CDP-2-C-methyl-D-erythritol 2-phosphate = 2-C-methyl-D-erythritol 2,4-cyclic diphosphate + CMP</text>
        <dbReference type="Rhea" id="RHEA:23864"/>
        <dbReference type="ChEBI" id="CHEBI:57919"/>
        <dbReference type="ChEBI" id="CHEBI:58483"/>
        <dbReference type="ChEBI" id="CHEBI:60377"/>
        <dbReference type="EC" id="4.6.1.12"/>
    </reaction>
</comment>
<feature type="binding site" evidence="13">
    <location>
        <position position="263"/>
    </location>
    <ligand>
        <name>a divalent metal cation</name>
        <dbReference type="ChEBI" id="CHEBI:60240"/>
    </ligand>
</feature>
<feature type="site" description="Transition state stabilizer" evidence="13">
    <location>
        <position position="255"/>
    </location>
</feature>
<dbReference type="PANTHER" id="PTHR43181:SF1">
    <property type="entry name" value="2-C-METHYL-D-ERYTHRITOL 2,4-CYCLODIPHOSPHATE SYNTHASE, CHLOROPLASTIC"/>
    <property type="match status" value="1"/>
</dbReference>
<feature type="binding site" evidence="13">
    <location>
        <position position="363"/>
    </location>
    <ligand>
        <name>4-CDP-2-C-methyl-D-erythritol 2-phosphate</name>
        <dbReference type="ChEBI" id="CHEBI:57919"/>
    </ligand>
</feature>
<evidence type="ECO:0000256" key="8">
    <source>
        <dbReference type="ARBA" id="ARBA00022695"/>
    </source>
</evidence>
<keyword evidence="7 13" id="KW-0808">Transferase</keyword>
<evidence type="ECO:0000256" key="5">
    <source>
        <dbReference type="ARBA" id="ARBA00004787"/>
    </source>
</evidence>
<evidence type="ECO:0000256" key="10">
    <source>
        <dbReference type="ARBA" id="ARBA00023229"/>
    </source>
</evidence>
<comment type="pathway">
    <text evidence="5 13">Isoprenoid biosynthesis; isopentenyl diphosphate biosynthesis via DXP pathway; isopentenyl diphosphate from 1-deoxy-D-xylulose 5-phosphate: step 2/6.</text>
</comment>
<keyword evidence="9 13" id="KW-0479">Metal-binding</keyword>
<gene>
    <name evidence="13 15" type="primary">ispDF</name>
    <name evidence="15" type="ORF">DI586_08485</name>
</gene>
<feature type="binding site" evidence="13">
    <location>
        <begin position="277"/>
        <end position="279"/>
    </location>
    <ligand>
        <name>4-CDP-2-C-methyl-D-erythritol 2-phosphate</name>
        <dbReference type="ChEBI" id="CHEBI:57919"/>
    </ligand>
</feature>
<dbReference type="InterPro" id="IPR003526">
    <property type="entry name" value="MECDP_synthase"/>
</dbReference>
<dbReference type="CDD" id="cd02516">
    <property type="entry name" value="CDP-ME_synthetase"/>
    <property type="match status" value="1"/>
</dbReference>
<dbReference type="UniPathway" id="UPA00056">
    <property type="reaction ID" value="UER00093"/>
</dbReference>